<evidence type="ECO:0000256" key="1">
    <source>
        <dbReference type="SAM" id="MobiDB-lite"/>
    </source>
</evidence>
<gene>
    <name evidence="3" type="ORF">LSH36_412g02060</name>
</gene>
<dbReference type="Proteomes" id="UP001208570">
    <property type="component" value="Unassembled WGS sequence"/>
</dbReference>
<reference evidence="3" key="1">
    <citation type="journal article" date="2023" name="Mol. Biol. Evol.">
        <title>Third-Generation Sequencing Reveals the Adaptive Role of the Epigenome in Three Deep-Sea Polychaetes.</title>
        <authorList>
            <person name="Perez M."/>
            <person name="Aroh O."/>
            <person name="Sun Y."/>
            <person name="Lan Y."/>
            <person name="Juniper S.K."/>
            <person name="Young C.R."/>
            <person name="Angers B."/>
            <person name="Qian P.Y."/>
        </authorList>
    </citation>
    <scope>NUCLEOTIDE SEQUENCE</scope>
    <source>
        <strain evidence="3">P08H-3</strain>
    </source>
</reference>
<dbReference type="PANTHER" id="PTHR10219">
    <property type="entry name" value="GLYCOLIPID TRANSFER PROTEIN-RELATED"/>
    <property type="match status" value="1"/>
</dbReference>
<dbReference type="Gene3D" id="1.10.3520.10">
    <property type="entry name" value="Glycolipid transfer protein"/>
    <property type="match status" value="1"/>
</dbReference>
<proteinExistence type="predicted"/>
<organism evidence="3 4">
    <name type="scientific">Paralvinella palmiformis</name>
    <dbReference type="NCBI Taxonomy" id="53620"/>
    <lineage>
        <taxon>Eukaryota</taxon>
        <taxon>Metazoa</taxon>
        <taxon>Spiralia</taxon>
        <taxon>Lophotrochozoa</taxon>
        <taxon>Annelida</taxon>
        <taxon>Polychaeta</taxon>
        <taxon>Sedentaria</taxon>
        <taxon>Canalipalpata</taxon>
        <taxon>Terebellida</taxon>
        <taxon>Terebelliformia</taxon>
        <taxon>Alvinellidae</taxon>
        <taxon>Paralvinella</taxon>
    </lineage>
</organism>
<evidence type="ECO:0000259" key="2">
    <source>
        <dbReference type="Pfam" id="PF08718"/>
    </source>
</evidence>
<dbReference type="SUPFAM" id="SSF110004">
    <property type="entry name" value="Glycolipid transfer protein, GLTP"/>
    <property type="match status" value="1"/>
</dbReference>
<name>A0AAD9N0B1_9ANNE</name>
<dbReference type="PANTHER" id="PTHR10219:SF43">
    <property type="entry name" value="GLYCOLIPID TRANSFER PROTEIN DOMAIN-CONTAINING PROTEIN"/>
    <property type="match status" value="1"/>
</dbReference>
<dbReference type="GO" id="GO:1902387">
    <property type="term" value="F:ceramide 1-phosphate binding"/>
    <property type="evidence" value="ECO:0007669"/>
    <property type="project" value="TreeGrafter"/>
</dbReference>
<dbReference type="GO" id="GO:0016020">
    <property type="term" value="C:membrane"/>
    <property type="evidence" value="ECO:0007669"/>
    <property type="project" value="TreeGrafter"/>
</dbReference>
<comment type="caution">
    <text evidence="3">The sequence shown here is derived from an EMBL/GenBank/DDBJ whole genome shotgun (WGS) entry which is preliminary data.</text>
</comment>
<dbReference type="AlphaFoldDB" id="A0AAD9N0B1"/>
<dbReference type="InterPro" id="IPR036497">
    <property type="entry name" value="GLTP_sf"/>
</dbReference>
<feature type="region of interest" description="Disordered" evidence="1">
    <location>
        <begin position="1"/>
        <end position="21"/>
    </location>
</feature>
<sequence length="231" mass="26906">MFRMRRSRSRHSTDPDCQTDDKHKKDFDLEVVRRGFADCLTEDGTVKLREYLDAFTELSRLFKLAGKIFRIIAKDLDHRIATIRRYMSSEVDGDRYVTVQSMLEYEIGHNIAHKNGRCQSGTRTLLRLQMALEFTIDFLKELSQCHDQTNVRRIASTVYKRTLAKHQSTSTRRLAAGVVIFLPKRRRLIESLCKQEPDQVLVLIGQVVQVATPVYEKVDELYRSKDLLDKP</sequence>
<protein>
    <recommendedName>
        <fullName evidence="2">Glycolipid transfer protein domain-containing protein</fullName>
    </recommendedName>
</protein>
<dbReference type="InterPro" id="IPR014830">
    <property type="entry name" value="Glycolipid_transfer_prot_dom"/>
</dbReference>
<evidence type="ECO:0000313" key="3">
    <source>
        <dbReference type="EMBL" id="KAK2150326.1"/>
    </source>
</evidence>
<dbReference type="GO" id="GO:0005829">
    <property type="term" value="C:cytosol"/>
    <property type="evidence" value="ECO:0007669"/>
    <property type="project" value="TreeGrafter"/>
</dbReference>
<accession>A0AAD9N0B1</accession>
<dbReference type="GO" id="GO:1902388">
    <property type="term" value="F:ceramide 1-phosphate transfer activity"/>
    <property type="evidence" value="ECO:0007669"/>
    <property type="project" value="TreeGrafter"/>
</dbReference>
<dbReference type="Pfam" id="PF08718">
    <property type="entry name" value="GLTP"/>
    <property type="match status" value="1"/>
</dbReference>
<feature type="compositionally biased region" description="Basic and acidic residues" evidence="1">
    <location>
        <begin position="11"/>
        <end position="21"/>
    </location>
</feature>
<keyword evidence="4" id="KW-1185">Reference proteome</keyword>
<feature type="compositionally biased region" description="Basic residues" evidence="1">
    <location>
        <begin position="1"/>
        <end position="10"/>
    </location>
</feature>
<dbReference type="EMBL" id="JAODUP010000412">
    <property type="protein sequence ID" value="KAK2150326.1"/>
    <property type="molecule type" value="Genomic_DNA"/>
</dbReference>
<feature type="domain" description="Glycolipid transfer protein" evidence="2">
    <location>
        <begin position="46"/>
        <end position="194"/>
    </location>
</feature>
<evidence type="ECO:0000313" key="4">
    <source>
        <dbReference type="Proteomes" id="UP001208570"/>
    </source>
</evidence>